<dbReference type="EMBL" id="CP053452">
    <property type="protein sequence ID" value="QJW94813.1"/>
    <property type="molecule type" value="Genomic_DNA"/>
</dbReference>
<dbReference type="PROSITE" id="PS51257">
    <property type="entry name" value="PROKAR_LIPOPROTEIN"/>
    <property type="match status" value="1"/>
</dbReference>
<evidence type="ECO:0000313" key="2">
    <source>
        <dbReference type="Proteomes" id="UP000503447"/>
    </source>
</evidence>
<accession>A0A6M5YND9</accession>
<protein>
    <recommendedName>
        <fullName evidence="3">Carboxypeptidase regulatory-like domain-containing protein</fullName>
    </recommendedName>
</protein>
<gene>
    <name evidence="1" type="ORF">FTUN_2337</name>
</gene>
<keyword evidence="2" id="KW-1185">Reference proteome</keyword>
<dbReference type="AlphaFoldDB" id="A0A6M5YND9"/>
<dbReference type="Proteomes" id="UP000503447">
    <property type="component" value="Chromosome"/>
</dbReference>
<dbReference type="SUPFAM" id="SSF49478">
    <property type="entry name" value="Cna protein B-type domain"/>
    <property type="match status" value="1"/>
</dbReference>
<dbReference type="KEGG" id="ftj:FTUN_2337"/>
<organism evidence="1 2">
    <name type="scientific">Frigoriglobus tundricola</name>
    <dbReference type="NCBI Taxonomy" id="2774151"/>
    <lineage>
        <taxon>Bacteria</taxon>
        <taxon>Pseudomonadati</taxon>
        <taxon>Planctomycetota</taxon>
        <taxon>Planctomycetia</taxon>
        <taxon>Gemmatales</taxon>
        <taxon>Gemmataceae</taxon>
        <taxon>Frigoriglobus</taxon>
    </lineage>
</organism>
<proteinExistence type="predicted"/>
<name>A0A6M5YND9_9BACT</name>
<evidence type="ECO:0008006" key="3">
    <source>
        <dbReference type="Google" id="ProtNLM"/>
    </source>
</evidence>
<evidence type="ECO:0000313" key="1">
    <source>
        <dbReference type="EMBL" id="QJW94813.1"/>
    </source>
</evidence>
<dbReference type="RefSeq" id="WP_171470728.1">
    <property type="nucleotide sequence ID" value="NZ_CP053452.2"/>
</dbReference>
<sequence length="142" mass="15406">MRRVWIACVCLTGVSCADRYNGRPPHPTTGTVLVNGEPAGGATVVFHHVGDWGPRSIVPQAVTGADGRFVLSTYELEDGAPAGEYRVTIEWPAYRLKKLGPDKLGGKFAKPETSDLTARVNKGKNDLPPFDLKARVVEHKKP</sequence>
<reference evidence="2" key="1">
    <citation type="submission" date="2020-05" db="EMBL/GenBank/DDBJ databases">
        <title>Frigoriglobus tundricola gen. nov., sp. nov., a psychrotolerant cellulolytic planctomycete of the family Gemmataceae with two divergent copies of 16S rRNA gene.</title>
        <authorList>
            <person name="Kulichevskaya I.S."/>
            <person name="Ivanova A.A."/>
            <person name="Naumoff D.G."/>
            <person name="Beletsky A.V."/>
            <person name="Rijpstra W.I.C."/>
            <person name="Sinninghe Damste J.S."/>
            <person name="Mardanov A.V."/>
            <person name="Ravin N.V."/>
            <person name="Dedysh S.N."/>
        </authorList>
    </citation>
    <scope>NUCLEOTIDE SEQUENCE [LARGE SCALE GENOMIC DNA]</scope>
    <source>
        <strain evidence="2">PL17</strain>
    </source>
</reference>